<protein>
    <submittedName>
        <fullName evidence="2">Uncharacterized protein</fullName>
    </submittedName>
</protein>
<feature type="transmembrane region" description="Helical" evidence="1">
    <location>
        <begin position="9"/>
        <end position="29"/>
    </location>
</feature>
<dbReference type="RefSeq" id="WP_217702213.1">
    <property type="nucleotide sequence ID" value="NZ_JABEYA020000017.1"/>
</dbReference>
<evidence type="ECO:0000313" key="2">
    <source>
        <dbReference type="EMBL" id="MDN3609919.1"/>
    </source>
</evidence>
<gene>
    <name evidence="2" type="ORF">QWZ16_09430</name>
</gene>
<organism evidence="2 3">
    <name type="scientific">Vibrio ostreicida</name>
    <dbReference type="NCBI Taxonomy" id="526588"/>
    <lineage>
        <taxon>Bacteria</taxon>
        <taxon>Pseudomonadati</taxon>
        <taxon>Pseudomonadota</taxon>
        <taxon>Gammaproteobacteria</taxon>
        <taxon>Vibrionales</taxon>
        <taxon>Vibrionaceae</taxon>
        <taxon>Vibrio</taxon>
    </lineage>
</organism>
<dbReference type="EMBL" id="JAUFQC010000001">
    <property type="protein sequence ID" value="MDN3609919.1"/>
    <property type="molecule type" value="Genomic_DNA"/>
</dbReference>
<evidence type="ECO:0000313" key="3">
    <source>
        <dbReference type="Proteomes" id="UP001238540"/>
    </source>
</evidence>
<name>A0ABT8BTZ3_9VIBR</name>
<keyword evidence="1" id="KW-0472">Membrane</keyword>
<sequence length="155" mass="18254">MQTKIIKTFIYVSLLSFSVLILISTYSFLNGSTCNYSIDLHVPDDERDVLLTCYRGKVVVLESQQDEQGKLISKWKIEARQLRIGDQMIYFVYSRIPLINSSEYNATDRFNQISSGYRFLFYRFVRQGNDLYIFQAFPRYFVHKGKIEGKLGLWD</sequence>
<keyword evidence="3" id="KW-1185">Reference proteome</keyword>
<reference evidence="3" key="1">
    <citation type="journal article" date="2019" name="Int. J. Syst. Evol. Microbiol.">
        <title>The Global Catalogue of Microorganisms (GCM) 10K type strain sequencing project: providing services to taxonomists for standard genome sequencing and annotation.</title>
        <authorList>
            <consortium name="The Broad Institute Genomics Platform"/>
            <consortium name="The Broad Institute Genome Sequencing Center for Infectious Disease"/>
            <person name="Wu L."/>
            <person name="Ma J."/>
        </authorList>
    </citation>
    <scope>NUCLEOTIDE SEQUENCE [LARGE SCALE GENOMIC DNA]</scope>
    <source>
        <strain evidence="3">CECT 7398</strain>
    </source>
</reference>
<accession>A0ABT8BTZ3</accession>
<dbReference type="Proteomes" id="UP001238540">
    <property type="component" value="Unassembled WGS sequence"/>
</dbReference>
<proteinExistence type="predicted"/>
<keyword evidence="1" id="KW-0812">Transmembrane</keyword>
<comment type="caution">
    <text evidence="2">The sequence shown here is derived from an EMBL/GenBank/DDBJ whole genome shotgun (WGS) entry which is preliminary data.</text>
</comment>
<evidence type="ECO:0000256" key="1">
    <source>
        <dbReference type="SAM" id="Phobius"/>
    </source>
</evidence>
<keyword evidence="1" id="KW-1133">Transmembrane helix</keyword>